<evidence type="ECO:0008006" key="3">
    <source>
        <dbReference type="Google" id="ProtNLM"/>
    </source>
</evidence>
<proteinExistence type="predicted"/>
<dbReference type="Proteomes" id="UP000189677">
    <property type="component" value="Chromosome"/>
</dbReference>
<protein>
    <recommendedName>
        <fullName evidence="3">Type I-B CRISPR-associated protein Cas8b1/Cst1</fullName>
    </recommendedName>
</protein>
<name>A0A1U9QUB1_STRNV</name>
<keyword evidence="2" id="KW-1185">Reference proteome</keyword>
<evidence type="ECO:0000313" key="2">
    <source>
        <dbReference type="Proteomes" id="UP000189677"/>
    </source>
</evidence>
<sequence length="462" mass="51038">MTAVVVAQDELRLTAHPLQRAGAYAMAALAKAGHPHAVTSNQFQRVIRTMIGDLVAASTVVKGSAGWYLKGLSYTLWPNCALHYKSKCTPAGIATWRSAPPVEEWPDAPCSLCGRPACAWYGNVDIPMGASVEHRNTTAPDHQGTPLCFPCVSSFHALPYVFTAGGGLLYGVHSWDEEFMARATRSAVPANRRNMALRRDLKRGGGFFAVEFAALRALRWWDRRITAGVQAIQFSNNTRDMKFHVEDMGQPLAEWLRSTASDSGRRIGFRYLAQSQASAKVPGLRMLAWRAFNQPAQIPARATGWIRDQISESGRIPAAVPHLAPLVRTYLTEVLHVLEKDVGHVTTVARRIADVVTTNDDKSLKKFVVATRRPNDLKSWLRSEIAGWARKRPADTASDPFISVAQWRVLFDAGNSSWSARELLFVAVFEELCTRGATVEATDETTTDDDFKTLDTNDLEES</sequence>
<gene>
    <name evidence="1" type="ORF">BBN63_15330</name>
</gene>
<dbReference type="EMBL" id="CP018047">
    <property type="protein sequence ID" value="AQU67411.1"/>
    <property type="molecule type" value="Genomic_DNA"/>
</dbReference>
<evidence type="ECO:0000313" key="1">
    <source>
        <dbReference type="EMBL" id="AQU67411.1"/>
    </source>
</evidence>
<dbReference type="OrthoDB" id="3669582at2"/>
<dbReference type="AlphaFoldDB" id="A0A1U9QUB1"/>
<reference evidence="1 2" key="1">
    <citation type="submission" date="2016-11" db="EMBL/GenBank/DDBJ databases">
        <title>Complete genome sequence of Streptomyces niveus SCSIO 3406.</title>
        <authorList>
            <person name="Zhu Q."/>
            <person name="Cheng W."/>
            <person name="Song Y."/>
            <person name="Li Q."/>
            <person name="Ju J."/>
        </authorList>
    </citation>
    <scope>NUCLEOTIDE SEQUENCE [LARGE SCALE GENOMIC DNA]</scope>
    <source>
        <strain evidence="1 2">SCSIO 3406</strain>
    </source>
</reference>
<dbReference type="KEGG" id="snw:BBN63_15330"/>
<accession>A0A1U9QUB1</accession>
<organism evidence="1 2">
    <name type="scientific">Streptomyces niveus</name>
    <name type="common">Streptomyces spheroides</name>
    <dbReference type="NCBI Taxonomy" id="193462"/>
    <lineage>
        <taxon>Bacteria</taxon>
        <taxon>Bacillati</taxon>
        <taxon>Actinomycetota</taxon>
        <taxon>Actinomycetes</taxon>
        <taxon>Kitasatosporales</taxon>
        <taxon>Streptomycetaceae</taxon>
        <taxon>Streptomyces</taxon>
    </lineage>
</organism>
<dbReference type="RefSeq" id="WP_078075975.1">
    <property type="nucleotide sequence ID" value="NZ_CP018047.1"/>
</dbReference>